<protein>
    <recommendedName>
        <fullName evidence="3">Alpha-1,2-fucosyltransferase</fullName>
    </recommendedName>
</protein>
<organism evidence="1 2">
    <name type="scientific">Roseateles puraquae</name>
    <dbReference type="NCBI Taxonomy" id="431059"/>
    <lineage>
        <taxon>Bacteria</taxon>
        <taxon>Pseudomonadati</taxon>
        <taxon>Pseudomonadota</taxon>
        <taxon>Betaproteobacteria</taxon>
        <taxon>Burkholderiales</taxon>
        <taxon>Sphaerotilaceae</taxon>
        <taxon>Roseateles</taxon>
    </lineage>
</organism>
<gene>
    <name evidence="1" type="ORF">CDO81_13280</name>
</gene>
<reference evidence="1 2" key="1">
    <citation type="journal article" date="2007" name="Int. J. Syst. Evol. Microbiol.">
        <title>Description of Pelomonas aquatica sp. nov. and Pelomonas puraquae sp. nov., isolated from industrial and haemodialysis water.</title>
        <authorList>
            <person name="Gomila M."/>
            <person name="Bowien B."/>
            <person name="Falsen E."/>
            <person name="Moore E.R."/>
            <person name="Lalucat J."/>
        </authorList>
    </citation>
    <scope>NUCLEOTIDE SEQUENCE [LARGE SCALE GENOMIC DNA]</scope>
    <source>
        <strain evidence="1 2">CCUG 52769</strain>
    </source>
</reference>
<dbReference type="Proteomes" id="UP000197446">
    <property type="component" value="Unassembled WGS sequence"/>
</dbReference>
<dbReference type="EMBL" id="NISI01000005">
    <property type="protein sequence ID" value="OWR03467.1"/>
    <property type="molecule type" value="Genomic_DNA"/>
</dbReference>
<keyword evidence="2" id="KW-1185">Reference proteome</keyword>
<dbReference type="AlphaFoldDB" id="A0A254NAQ6"/>
<sequence>MLKLCLPWVHGRGAGLGNELVPWCRAFLAAQVLGARCLPPAFGLNQRNYRRHFGTSRFDWLGHRVLRAVLPHVEFTEADYLAHGGGDVTLAIKRFGEDRGLSQRSTWLLTTQGMWGGLGHIDAARDFALSTLYRSRFAAHNLVAVRHRLQPSLPVVGIHVRMGDFGEPLAPDAYRGRFNVALPPQWYRDVAWSIQEQMQGQVQFLVVSDAPADRLRGLMAGLQCVYTSDLADADCSDLLALARCDLLVCSVSSYSVWAAFLTDAPYLWYGPNLSLHDEGWGSIWGHEPGQQAPGSPTLQALVRARGGVRPAPTRAWAVPAEGAVPAAAIEQLAARSARRATDLVRYGVVPVEAA</sequence>
<evidence type="ECO:0000313" key="2">
    <source>
        <dbReference type="Proteomes" id="UP000197446"/>
    </source>
</evidence>
<proteinExistence type="predicted"/>
<evidence type="ECO:0008006" key="3">
    <source>
        <dbReference type="Google" id="ProtNLM"/>
    </source>
</evidence>
<accession>A0A254NAQ6</accession>
<dbReference type="RefSeq" id="WP_088483703.1">
    <property type="nucleotide sequence ID" value="NZ_NISI01000005.1"/>
</dbReference>
<evidence type="ECO:0000313" key="1">
    <source>
        <dbReference type="EMBL" id="OWR03467.1"/>
    </source>
</evidence>
<comment type="caution">
    <text evidence="1">The sequence shown here is derived from an EMBL/GenBank/DDBJ whole genome shotgun (WGS) entry which is preliminary data.</text>
</comment>
<name>A0A254NAQ6_9BURK</name>
<dbReference type="OrthoDB" id="9152320at2"/>